<organism evidence="1">
    <name type="scientific">marine sediment metagenome</name>
    <dbReference type="NCBI Taxonomy" id="412755"/>
    <lineage>
        <taxon>unclassified sequences</taxon>
        <taxon>metagenomes</taxon>
        <taxon>ecological metagenomes</taxon>
    </lineage>
</organism>
<comment type="caution">
    <text evidence="1">The sequence shown here is derived from an EMBL/GenBank/DDBJ whole genome shotgun (WGS) entry which is preliminary data.</text>
</comment>
<sequence>WICDIKGLRILAPFLVVIVGKEIDFMIAVQRKAGLLKEPVQVCFTQADVQTTKTKTYYSHGIKYTCPEAVDPTKIKCFPIEKDKGPSGIHEFKIYSGWGTDVIDARHIRTEFSDDYTYEEVRDWEKSSYLPLETAIFIIGQGYGWQYWHTWEIYRSAIYFKNKVLRPDFEIKEAEIVLRVFFKPIVKDFDVVIQRGIELEDEIPIYPSQPPVPEDYNRFLYSFIGGLKNTSEMGRIYSYFSIKLNDLGLTWLNKKRDGITKFILRSSDDINGIPPKLEEERKECCQL</sequence>
<proteinExistence type="predicted"/>
<evidence type="ECO:0000313" key="1">
    <source>
        <dbReference type="EMBL" id="GAI08808.1"/>
    </source>
</evidence>
<accession>X1KQ55</accession>
<feature type="non-terminal residue" evidence="1">
    <location>
        <position position="287"/>
    </location>
</feature>
<protein>
    <submittedName>
        <fullName evidence="1">Uncharacterized protein</fullName>
    </submittedName>
</protein>
<gene>
    <name evidence="1" type="ORF">S06H3_19779</name>
</gene>
<dbReference type="EMBL" id="BARV01010162">
    <property type="protein sequence ID" value="GAI08808.1"/>
    <property type="molecule type" value="Genomic_DNA"/>
</dbReference>
<dbReference type="AlphaFoldDB" id="X1KQ55"/>
<name>X1KQ55_9ZZZZ</name>
<reference evidence="1" key="1">
    <citation type="journal article" date="2014" name="Front. Microbiol.">
        <title>High frequency of phylogenetically diverse reductive dehalogenase-homologous genes in deep subseafloor sedimentary metagenomes.</title>
        <authorList>
            <person name="Kawai M."/>
            <person name="Futagami T."/>
            <person name="Toyoda A."/>
            <person name="Takaki Y."/>
            <person name="Nishi S."/>
            <person name="Hori S."/>
            <person name="Arai W."/>
            <person name="Tsubouchi T."/>
            <person name="Morono Y."/>
            <person name="Uchiyama I."/>
            <person name="Ito T."/>
            <person name="Fujiyama A."/>
            <person name="Inagaki F."/>
            <person name="Takami H."/>
        </authorList>
    </citation>
    <scope>NUCLEOTIDE SEQUENCE</scope>
    <source>
        <strain evidence="1">Expedition CK06-06</strain>
    </source>
</reference>
<feature type="non-terminal residue" evidence="1">
    <location>
        <position position="1"/>
    </location>
</feature>